<dbReference type="PANTHER" id="PTHR12592:SF0">
    <property type="entry name" value="ATP-DEPENDENT (S)-NAD(P)H-HYDRATE DEHYDRATASE"/>
    <property type="match status" value="1"/>
</dbReference>
<dbReference type="PROSITE" id="PS51385">
    <property type="entry name" value="YJEF_N"/>
    <property type="match status" value="1"/>
</dbReference>
<organism evidence="22 23">
    <name type="scientific">Anoxybacteroides rupiense</name>
    <dbReference type="NCBI Taxonomy" id="311460"/>
    <lineage>
        <taxon>Bacteria</taxon>
        <taxon>Bacillati</taxon>
        <taxon>Bacillota</taxon>
        <taxon>Bacilli</taxon>
        <taxon>Bacillales</taxon>
        <taxon>Anoxybacillaceae</taxon>
        <taxon>Anoxybacteroides</taxon>
    </lineage>
</organism>
<comment type="similarity">
    <text evidence="18">Belongs to the NnrE/AIBP family.</text>
</comment>
<dbReference type="NCBIfam" id="TIGR00197">
    <property type="entry name" value="yjeF_nterm"/>
    <property type="match status" value="1"/>
</dbReference>
<feature type="binding site" evidence="18">
    <location>
        <begin position="131"/>
        <end position="137"/>
    </location>
    <ligand>
        <name>(6S)-NADPHX</name>
        <dbReference type="ChEBI" id="CHEBI:64076"/>
    </ligand>
</feature>
<dbReference type="EC" id="4.2.1.136" evidence="19"/>
<evidence type="ECO:0000256" key="4">
    <source>
        <dbReference type="ARBA" id="ARBA00009524"/>
    </source>
</evidence>
<dbReference type="RefSeq" id="WP_066148669.1">
    <property type="nucleotide sequence ID" value="NZ_JACIDF010000008.1"/>
</dbReference>
<comment type="similarity">
    <text evidence="17">Belongs to the NnrD/CARKD family.</text>
</comment>
<evidence type="ECO:0000256" key="8">
    <source>
        <dbReference type="ARBA" id="ARBA00022857"/>
    </source>
</evidence>
<dbReference type="SUPFAM" id="SSF64153">
    <property type="entry name" value="YjeF N-terminal domain-like"/>
    <property type="match status" value="1"/>
</dbReference>
<dbReference type="PANTHER" id="PTHR12592">
    <property type="entry name" value="ATP-DEPENDENT (S)-NAD(P)H-HYDRATE DEHYDRATASE FAMILY MEMBER"/>
    <property type="match status" value="1"/>
</dbReference>
<feature type="binding site" evidence="18">
    <location>
        <position position="58"/>
    </location>
    <ligand>
        <name>K(+)</name>
        <dbReference type="ChEBI" id="CHEBI:29103"/>
    </ligand>
</feature>
<dbReference type="GO" id="GO:0046496">
    <property type="term" value="P:nicotinamide nucleotide metabolic process"/>
    <property type="evidence" value="ECO:0007669"/>
    <property type="project" value="UniProtKB-UniRule"/>
</dbReference>
<sequence length="510" mass="55088">MRVVTAAEMYAIDRYTIEHIGISEEALMENAGQAAARVLLERISPFQRIAVLAGAGNNGGDGFIMARVLKSWGYTVDLWLIPPKERIKGAAKKALEIYENCGYEVKSFIGNEPLFFQQMLSYHVLIDALLGIGVKGPVQSPYKEIIDAMNHHHDAVVYAIDVPSGVPADGGEIGAAVYADMTITIQYPKLSAYTFPSADYYGELVVVDIGIPPRSSEHHAAFRKVWMKEDVIRTLPERKRASHKGVHGKGLIIGGSQRMTGAVMMAAKAALRSGAGLLTLAIPETIYPVVASGVLEAMYHPCSAKNGGFAGEIDLIHLDMDAIAIGPGMGRLEGTKPIVQAALAQEVPVVLDADALFFWSDYARFLKKRTSPTIVTPHPGEMARMLGLSIREVENDRFQVSRQMAIDYGIYVVLKGPYTIVATPDGKQYINTTGNPALAKGGSGDALTGMILAFLMQHRSLEAAISNAVWVHGKAADFLVKTKHSPFDVLATDVISAIPNVLSSLCKGKK</sequence>
<comment type="subunit">
    <text evidence="17">Homotetramer.</text>
</comment>
<evidence type="ECO:0000256" key="9">
    <source>
        <dbReference type="ARBA" id="ARBA00022958"/>
    </source>
</evidence>
<evidence type="ECO:0000259" key="21">
    <source>
        <dbReference type="PROSITE" id="PS51385"/>
    </source>
</evidence>
<reference evidence="22 23" key="1">
    <citation type="submission" date="2023-03" db="EMBL/GenBank/DDBJ databases">
        <title>Bacillus Genome Sequencing.</title>
        <authorList>
            <person name="Dunlap C."/>
        </authorList>
    </citation>
    <scope>NUCLEOTIDE SEQUENCE [LARGE SCALE GENOMIC DNA]</scope>
    <source>
        <strain evidence="22 23">NRS-38</strain>
    </source>
</reference>
<evidence type="ECO:0000256" key="13">
    <source>
        <dbReference type="ARBA" id="ARBA00023268"/>
    </source>
</evidence>
<dbReference type="InterPro" id="IPR036652">
    <property type="entry name" value="YjeF_N_dom_sf"/>
</dbReference>
<evidence type="ECO:0000256" key="11">
    <source>
        <dbReference type="ARBA" id="ARBA00023235"/>
    </source>
</evidence>
<comment type="function">
    <text evidence="18">Catalyzes the epimerization of the S- and R-forms of NAD(P)HX, a damaged form of NAD(P)H that is a result of enzymatic or heat-dependent hydration. This is a prerequisite for the S-specific NAD(P)H-hydrate dehydratase to allow the repair of both epimers of NAD(P)HX.</text>
</comment>
<dbReference type="InterPro" id="IPR030677">
    <property type="entry name" value="Nnr"/>
</dbReference>
<evidence type="ECO:0000256" key="10">
    <source>
        <dbReference type="ARBA" id="ARBA00023027"/>
    </source>
</evidence>
<dbReference type="PIRSF" id="PIRSF017184">
    <property type="entry name" value="Nnr"/>
    <property type="match status" value="1"/>
</dbReference>
<feature type="binding site" evidence="17">
    <location>
        <position position="378"/>
    </location>
    <ligand>
        <name>(6S)-NADPHX</name>
        <dbReference type="ChEBI" id="CHEBI:64076"/>
    </ligand>
</feature>
<feature type="binding site" evidence="18">
    <location>
        <position position="142"/>
    </location>
    <ligand>
        <name>(6S)-NADPHX</name>
        <dbReference type="ChEBI" id="CHEBI:64076"/>
    </ligand>
</feature>
<protein>
    <recommendedName>
        <fullName evidence="19">Bifunctional NAD(P)H-hydrate repair enzyme</fullName>
    </recommendedName>
    <alternativeName>
        <fullName evidence="19">Nicotinamide nucleotide repair protein</fullName>
    </alternativeName>
    <domain>
        <recommendedName>
            <fullName evidence="19">ADP-dependent (S)-NAD(P)H-hydrate dehydratase</fullName>
            <ecNumber evidence="19">4.2.1.136</ecNumber>
        </recommendedName>
        <alternativeName>
            <fullName evidence="19">ADP-dependent NAD(P)HX dehydratase</fullName>
        </alternativeName>
    </domain>
    <domain>
        <recommendedName>
            <fullName evidence="19">NAD(P)H-hydrate epimerase</fullName>
            <ecNumber evidence="19">5.1.99.6</ecNumber>
        </recommendedName>
    </domain>
</protein>
<keyword evidence="12 17" id="KW-0456">Lyase</keyword>
<dbReference type="Pfam" id="PF03853">
    <property type="entry name" value="YjeF_N"/>
    <property type="match status" value="1"/>
</dbReference>
<evidence type="ECO:0000256" key="3">
    <source>
        <dbReference type="ARBA" id="ARBA00006001"/>
    </source>
</evidence>
<evidence type="ECO:0000256" key="18">
    <source>
        <dbReference type="HAMAP-Rule" id="MF_01966"/>
    </source>
</evidence>
<evidence type="ECO:0000256" key="7">
    <source>
        <dbReference type="ARBA" id="ARBA00022840"/>
    </source>
</evidence>
<name>A0ABD5IX00_9BACL</name>
<dbReference type="HAMAP" id="MF_01965">
    <property type="entry name" value="NADHX_dehydratase"/>
    <property type="match status" value="1"/>
</dbReference>
<evidence type="ECO:0000256" key="1">
    <source>
        <dbReference type="ARBA" id="ARBA00000013"/>
    </source>
</evidence>
<keyword evidence="11 18" id="KW-0413">Isomerase</keyword>
<proteinExistence type="inferred from homology"/>
<dbReference type="Gene3D" id="3.40.50.10260">
    <property type="entry name" value="YjeF N-terminal domain"/>
    <property type="match status" value="1"/>
</dbReference>
<comment type="catalytic activity">
    <reaction evidence="16 17 19">
        <text>(6S)-NADPHX + ADP = AMP + phosphate + NADPH + H(+)</text>
        <dbReference type="Rhea" id="RHEA:32235"/>
        <dbReference type="ChEBI" id="CHEBI:15378"/>
        <dbReference type="ChEBI" id="CHEBI:43474"/>
        <dbReference type="ChEBI" id="CHEBI:57783"/>
        <dbReference type="ChEBI" id="CHEBI:64076"/>
        <dbReference type="ChEBI" id="CHEBI:456215"/>
        <dbReference type="ChEBI" id="CHEBI:456216"/>
        <dbReference type="EC" id="4.2.1.136"/>
    </reaction>
</comment>
<evidence type="ECO:0000256" key="16">
    <source>
        <dbReference type="ARBA" id="ARBA00049209"/>
    </source>
</evidence>
<dbReference type="NCBIfam" id="TIGR00196">
    <property type="entry name" value="yjeF_cterm"/>
    <property type="match status" value="1"/>
</dbReference>
<comment type="similarity">
    <text evidence="3 19">In the N-terminal section; belongs to the NnrE/AIBP family.</text>
</comment>
<keyword evidence="5 18" id="KW-0479">Metal-binding</keyword>
<dbReference type="GO" id="GO:0005524">
    <property type="term" value="F:ATP binding"/>
    <property type="evidence" value="ECO:0007669"/>
    <property type="project" value="UniProtKB-UniRule"/>
</dbReference>
<keyword evidence="10 17" id="KW-0520">NAD</keyword>
<comment type="similarity">
    <text evidence="4 19">In the C-terminal section; belongs to the NnrD/CARKD family.</text>
</comment>
<dbReference type="GO" id="GO:0052855">
    <property type="term" value="F:ADP-dependent NAD(P)H-hydrate dehydratase activity"/>
    <property type="evidence" value="ECO:0007669"/>
    <property type="project" value="UniProtKB-UniRule"/>
</dbReference>
<feature type="binding site" evidence="17">
    <location>
        <begin position="415"/>
        <end position="419"/>
    </location>
    <ligand>
        <name>AMP</name>
        <dbReference type="ChEBI" id="CHEBI:456215"/>
    </ligand>
</feature>
<dbReference type="SUPFAM" id="SSF53613">
    <property type="entry name" value="Ribokinase-like"/>
    <property type="match status" value="1"/>
</dbReference>
<evidence type="ECO:0000256" key="14">
    <source>
        <dbReference type="ARBA" id="ARBA00025153"/>
    </source>
</evidence>
<evidence type="ECO:0000256" key="17">
    <source>
        <dbReference type="HAMAP-Rule" id="MF_01965"/>
    </source>
</evidence>
<feature type="binding site" evidence="17">
    <location>
        <position position="445"/>
    </location>
    <ligand>
        <name>(6S)-NADPHX</name>
        <dbReference type="ChEBI" id="CHEBI:64076"/>
    </ligand>
</feature>
<dbReference type="AlphaFoldDB" id="A0ABD5IX00"/>
<evidence type="ECO:0000313" key="22">
    <source>
        <dbReference type="EMBL" id="MED5052859.1"/>
    </source>
</evidence>
<comment type="catalytic activity">
    <reaction evidence="15 17 19">
        <text>(6S)-NADHX + ADP = AMP + phosphate + NADH + H(+)</text>
        <dbReference type="Rhea" id="RHEA:32223"/>
        <dbReference type="ChEBI" id="CHEBI:15378"/>
        <dbReference type="ChEBI" id="CHEBI:43474"/>
        <dbReference type="ChEBI" id="CHEBI:57945"/>
        <dbReference type="ChEBI" id="CHEBI:64074"/>
        <dbReference type="ChEBI" id="CHEBI:456215"/>
        <dbReference type="ChEBI" id="CHEBI:456216"/>
        <dbReference type="EC" id="4.2.1.136"/>
    </reaction>
</comment>
<comment type="function">
    <text evidence="14 19">Bifunctional enzyme that catalyzes the epimerization of the S- and R-forms of NAD(P)HX and the dehydration of the S-form of NAD(P)HX at the expense of ADP, which is converted to AMP. This allows the repair of both epimers of NAD(P)HX, a damaged form of NAD(P)H that is a result of enzymatic or heat-dependent hydration.</text>
</comment>
<evidence type="ECO:0000313" key="23">
    <source>
        <dbReference type="Proteomes" id="UP001339962"/>
    </source>
</evidence>
<dbReference type="InterPro" id="IPR029056">
    <property type="entry name" value="Ribokinase-like"/>
</dbReference>
<dbReference type="InterPro" id="IPR000631">
    <property type="entry name" value="CARKD"/>
</dbReference>
<dbReference type="GO" id="GO:0046872">
    <property type="term" value="F:metal ion binding"/>
    <property type="evidence" value="ECO:0007669"/>
    <property type="project" value="UniProtKB-UniRule"/>
</dbReference>
<comment type="cofactor">
    <cofactor evidence="17">
        <name>Mg(2+)</name>
        <dbReference type="ChEBI" id="CHEBI:18420"/>
    </cofactor>
</comment>
<dbReference type="InterPro" id="IPR004443">
    <property type="entry name" value="YjeF_N_dom"/>
</dbReference>
<evidence type="ECO:0000256" key="15">
    <source>
        <dbReference type="ARBA" id="ARBA00048238"/>
    </source>
</evidence>
<dbReference type="Gene3D" id="3.40.1190.20">
    <property type="match status" value="1"/>
</dbReference>
<feature type="binding site" evidence="18">
    <location>
        <position position="161"/>
    </location>
    <ligand>
        <name>(6S)-NADPHX</name>
        <dbReference type="ChEBI" id="CHEBI:64076"/>
    </ligand>
</feature>
<feature type="binding site" evidence="17">
    <location>
        <position position="328"/>
    </location>
    <ligand>
        <name>(6S)-NADPHX</name>
        <dbReference type="ChEBI" id="CHEBI:64076"/>
    </ligand>
</feature>
<evidence type="ECO:0000259" key="20">
    <source>
        <dbReference type="PROSITE" id="PS51383"/>
    </source>
</evidence>
<comment type="cofactor">
    <cofactor evidence="18 19">
        <name>K(+)</name>
        <dbReference type="ChEBI" id="CHEBI:29103"/>
    </cofactor>
    <text evidence="18 19">Binds 1 potassium ion per subunit.</text>
</comment>
<dbReference type="EC" id="5.1.99.6" evidence="19"/>
<feature type="binding site" evidence="18">
    <location>
        <position position="164"/>
    </location>
    <ligand>
        <name>K(+)</name>
        <dbReference type="ChEBI" id="CHEBI:29103"/>
    </ligand>
</feature>
<evidence type="ECO:0000256" key="5">
    <source>
        <dbReference type="ARBA" id="ARBA00022723"/>
    </source>
</evidence>
<evidence type="ECO:0000256" key="2">
    <source>
        <dbReference type="ARBA" id="ARBA00000909"/>
    </source>
</evidence>
<comment type="catalytic activity">
    <reaction evidence="1 18 19">
        <text>(6R)-NADHX = (6S)-NADHX</text>
        <dbReference type="Rhea" id="RHEA:32215"/>
        <dbReference type="ChEBI" id="CHEBI:64074"/>
        <dbReference type="ChEBI" id="CHEBI:64075"/>
        <dbReference type="EC" id="5.1.99.6"/>
    </reaction>
</comment>
<dbReference type="PROSITE" id="PS51383">
    <property type="entry name" value="YJEF_C_3"/>
    <property type="match status" value="1"/>
</dbReference>
<comment type="catalytic activity">
    <reaction evidence="2 18 19">
        <text>(6R)-NADPHX = (6S)-NADPHX</text>
        <dbReference type="Rhea" id="RHEA:32227"/>
        <dbReference type="ChEBI" id="CHEBI:64076"/>
        <dbReference type="ChEBI" id="CHEBI:64077"/>
        <dbReference type="EC" id="5.1.99.6"/>
    </reaction>
</comment>
<evidence type="ECO:0000256" key="6">
    <source>
        <dbReference type="ARBA" id="ARBA00022741"/>
    </source>
</evidence>
<feature type="domain" description="YjeF C-terminal" evidence="20">
    <location>
        <begin position="227"/>
        <end position="505"/>
    </location>
</feature>
<feature type="binding site" evidence="18">
    <location>
        <begin position="57"/>
        <end position="61"/>
    </location>
    <ligand>
        <name>(6S)-NADPHX</name>
        <dbReference type="ChEBI" id="CHEBI:64076"/>
    </ligand>
</feature>
<keyword evidence="9 18" id="KW-0630">Potassium</keyword>
<dbReference type="GO" id="GO:0052856">
    <property type="term" value="F:NAD(P)HX epimerase activity"/>
    <property type="evidence" value="ECO:0007669"/>
    <property type="project" value="UniProtKB-UniRule"/>
</dbReference>
<keyword evidence="13" id="KW-0511">Multifunctional enzyme</keyword>
<feature type="binding site" evidence="18">
    <location>
        <position position="127"/>
    </location>
    <ligand>
        <name>K(+)</name>
        <dbReference type="ChEBI" id="CHEBI:29103"/>
    </ligand>
</feature>
<keyword evidence="8 17" id="KW-0521">NADP</keyword>
<dbReference type="HAMAP" id="MF_01966">
    <property type="entry name" value="NADHX_epimerase"/>
    <property type="match status" value="1"/>
</dbReference>
<evidence type="ECO:0000256" key="12">
    <source>
        <dbReference type="ARBA" id="ARBA00023239"/>
    </source>
</evidence>
<comment type="caution">
    <text evidence="22">The sequence shown here is derived from an EMBL/GenBank/DDBJ whole genome shotgun (WGS) entry which is preliminary data.</text>
</comment>
<feature type="binding site" evidence="17">
    <location>
        <position position="262"/>
    </location>
    <ligand>
        <name>(6S)-NADPHX</name>
        <dbReference type="ChEBI" id="CHEBI:64076"/>
    </ligand>
</feature>
<keyword evidence="6 17" id="KW-0547">Nucleotide-binding</keyword>
<dbReference type="Pfam" id="PF01256">
    <property type="entry name" value="Carb_kinase"/>
    <property type="match status" value="1"/>
</dbReference>
<dbReference type="CDD" id="cd01171">
    <property type="entry name" value="YXKO-related"/>
    <property type="match status" value="1"/>
</dbReference>
<gene>
    <name evidence="18" type="primary">nnrE</name>
    <name evidence="17" type="synonym">nnrD</name>
    <name evidence="22" type="ORF">P9850_13690</name>
</gene>
<dbReference type="Proteomes" id="UP001339962">
    <property type="component" value="Unassembled WGS sequence"/>
</dbReference>
<feature type="domain" description="YjeF N-terminal" evidence="21">
    <location>
        <begin position="9"/>
        <end position="217"/>
    </location>
</feature>
<accession>A0ABD5IX00</accession>
<evidence type="ECO:0000256" key="19">
    <source>
        <dbReference type="PIRNR" id="PIRNR017184"/>
    </source>
</evidence>
<comment type="function">
    <text evidence="17">Catalyzes the dehydration of the S-form of NAD(P)HX at the expense of ADP, which is converted to AMP. Together with NAD(P)HX epimerase, which catalyzes the epimerization of the S- and R-forms, the enzyme allows the repair of both epimers of NAD(P)HX, a damaged form of NAD(P)H that is a result of enzymatic or heat-dependent hydration.</text>
</comment>
<keyword evidence="7 17" id="KW-0067">ATP-binding</keyword>
<feature type="binding site" evidence="17">
    <location>
        <position position="444"/>
    </location>
    <ligand>
        <name>AMP</name>
        <dbReference type="ChEBI" id="CHEBI:456215"/>
    </ligand>
</feature>
<dbReference type="EMBL" id="JARTLI010000036">
    <property type="protein sequence ID" value="MED5052859.1"/>
    <property type="molecule type" value="Genomic_DNA"/>
</dbReference>